<sequence length="118" mass="12616">MPMAGSKGWTSLFSLLLFFLFVAVMANDRNGGTEQLQSSNNSSMAARNEHAVDDPDAVASMVDMWDLALVTAPIVVGPTHKATTHPTQQTPLIASTAAFDVFGGSNDRCCASLWCFSF</sequence>
<comment type="caution">
    <text evidence="2">The sequence shown here is derived from an EMBL/GenBank/DDBJ whole genome shotgun (WGS) entry which is preliminary data.</text>
</comment>
<proteinExistence type="predicted"/>
<gene>
    <name evidence="2" type="ORF">CK203_043880</name>
</gene>
<evidence type="ECO:0000313" key="2">
    <source>
        <dbReference type="EMBL" id="RVW88451.1"/>
    </source>
</evidence>
<feature type="signal peptide" evidence="1">
    <location>
        <begin position="1"/>
        <end position="26"/>
    </location>
</feature>
<organism evidence="2 3">
    <name type="scientific">Vitis vinifera</name>
    <name type="common">Grape</name>
    <dbReference type="NCBI Taxonomy" id="29760"/>
    <lineage>
        <taxon>Eukaryota</taxon>
        <taxon>Viridiplantae</taxon>
        <taxon>Streptophyta</taxon>
        <taxon>Embryophyta</taxon>
        <taxon>Tracheophyta</taxon>
        <taxon>Spermatophyta</taxon>
        <taxon>Magnoliopsida</taxon>
        <taxon>eudicotyledons</taxon>
        <taxon>Gunneridae</taxon>
        <taxon>Pentapetalae</taxon>
        <taxon>rosids</taxon>
        <taxon>Vitales</taxon>
        <taxon>Vitaceae</taxon>
        <taxon>Viteae</taxon>
        <taxon>Vitis</taxon>
    </lineage>
</organism>
<feature type="chain" id="PRO_5019558936" evidence="1">
    <location>
        <begin position="27"/>
        <end position="118"/>
    </location>
</feature>
<dbReference type="Proteomes" id="UP000288805">
    <property type="component" value="Unassembled WGS sequence"/>
</dbReference>
<dbReference type="EMBL" id="QGNW01000173">
    <property type="protein sequence ID" value="RVW88451.1"/>
    <property type="molecule type" value="Genomic_DNA"/>
</dbReference>
<evidence type="ECO:0000313" key="3">
    <source>
        <dbReference type="Proteomes" id="UP000288805"/>
    </source>
</evidence>
<accession>A0A438HVE9</accession>
<protein>
    <submittedName>
        <fullName evidence="2">Uncharacterized protein</fullName>
    </submittedName>
</protein>
<dbReference type="AlphaFoldDB" id="A0A438HVE9"/>
<reference evidence="2 3" key="1">
    <citation type="journal article" date="2018" name="PLoS Genet.">
        <title>Population sequencing reveals clonal diversity and ancestral inbreeding in the grapevine cultivar Chardonnay.</title>
        <authorList>
            <person name="Roach M.J."/>
            <person name="Johnson D.L."/>
            <person name="Bohlmann J."/>
            <person name="van Vuuren H.J."/>
            <person name="Jones S.J."/>
            <person name="Pretorius I.S."/>
            <person name="Schmidt S.A."/>
            <person name="Borneman A.R."/>
        </authorList>
    </citation>
    <scope>NUCLEOTIDE SEQUENCE [LARGE SCALE GENOMIC DNA]</scope>
    <source>
        <strain evidence="3">cv. Chardonnay</strain>
        <tissue evidence="2">Leaf</tissue>
    </source>
</reference>
<name>A0A438HVE9_VITVI</name>
<keyword evidence="1" id="KW-0732">Signal</keyword>
<evidence type="ECO:0000256" key="1">
    <source>
        <dbReference type="SAM" id="SignalP"/>
    </source>
</evidence>